<evidence type="ECO:0000313" key="3">
    <source>
        <dbReference type="EMBL" id="OIW26477.1"/>
    </source>
</evidence>
<dbReference type="OrthoDB" id="5421757at2759"/>
<evidence type="ECO:0000256" key="2">
    <source>
        <dbReference type="SAM" id="Phobius"/>
    </source>
</evidence>
<gene>
    <name evidence="3" type="ORF">CONLIGDRAFT_474064</name>
</gene>
<name>A0A1J7IGE1_9PEZI</name>
<proteinExistence type="predicted"/>
<keyword evidence="2" id="KW-1133">Transmembrane helix</keyword>
<evidence type="ECO:0000256" key="1">
    <source>
        <dbReference type="SAM" id="MobiDB-lite"/>
    </source>
</evidence>
<protein>
    <submittedName>
        <fullName evidence="3">Uncharacterized protein</fullName>
    </submittedName>
</protein>
<feature type="region of interest" description="Disordered" evidence="1">
    <location>
        <begin position="1"/>
        <end position="25"/>
    </location>
</feature>
<dbReference type="InParanoid" id="A0A1J7IGE1"/>
<keyword evidence="2" id="KW-0472">Membrane</keyword>
<organism evidence="3 4">
    <name type="scientific">Coniochaeta ligniaria NRRL 30616</name>
    <dbReference type="NCBI Taxonomy" id="1408157"/>
    <lineage>
        <taxon>Eukaryota</taxon>
        <taxon>Fungi</taxon>
        <taxon>Dikarya</taxon>
        <taxon>Ascomycota</taxon>
        <taxon>Pezizomycotina</taxon>
        <taxon>Sordariomycetes</taxon>
        <taxon>Sordariomycetidae</taxon>
        <taxon>Coniochaetales</taxon>
        <taxon>Coniochaetaceae</taxon>
        <taxon>Coniochaeta</taxon>
    </lineage>
</organism>
<dbReference type="STRING" id="1408157.A0A1J7IGE1"/>
<feature type="transmembrane region" description="Helical" evidence="2">
    <location>
        <begin position="58"/>
        <end position="75"/>
    </location>
</feature>
<dbReference type="Proteomes" id="UP000182658">
    <property type="component" value="Unassembled WGS sequence"/>
</dbReference>
<dbReference type="EMBL" id="KV875100">
    <property type="protein sequence ID" value="OIW26477.1"/>
    <property type="molecule type" value="Genomic_DNA"/>
</dbReference>
<keyword evidence="2" id="KW-0812">Transmembrane</keyword>
<dbReference type="AlphaFoldDB" id="A0A1J7IGE1"/>
<keyword evidence="4" id="KW-1185">Reference proteome</keyword>
<sequence>MAPRKSKQPKSSTSTPSSPPPPFKPLPESLNPFTETLSKKHIYLTHIDTKPRAFKLKIFLVPVAMNLAVVALFVWRVNYILPWYGALLLSTLGYTRDAAVLGAPSTSTLASVVLRRAFTFLLDFLLTVFVWPWPVEFCLAMTHSNPVVWRWKTGFRDREIYVRRSREWDVGVLDDALGLEGAEKRKLVLSKVAPATDAILLREKTGYLLMNADWDLDWAGMISATALVDAKTIALQAFERVVLFHSKEFGWVCVDRGVAGGPSSVEEERRRQVFAFRDALTAVDKEDMFYRWIEIVQFESSQPGGFGPEKQVEVAGRIREMFAKEGIDFDAFWKEAVGSETADGLAGMM</sequence>
<evidence type="ECO:0000313" key="4">
    <source>
        <dbReference type="Proteomes" id="UP000182658"/>
    </source>
</evidence>
<accession>A0A1J7IGE1</accession>
<reference evidence="3 4" key="1">
    <citation type="submission" date="2016-10" db="EMBL/GenBank/DDBJ databases">
        <title>Draft genome sequence of Coniochaeta ligniaria NRRL30616, a lignocellulolytic fungus for bioabatement of inhibitors in plant biomass hydrolysates.</title>
        <authorList>
            <consortium name="DOE Joint Genome Institute"/>
            <person name="Jimenez D.J."/>
            <person name="Hector R.E."/>
            <person name="Riley R."/>
            <person name="Sun H."/>
            <person name="Grigoriev I.V."/>
            <person name="Van Elsas J.D."/>
            <person name="Nichols N.N."/>
        </authorList>
    </citation>
    <scope>NUCLEOTIDE SEQUENCE [LARGE SCALE GENOMIC DNA]</scope>
    <source>
        <strain evidence="3 4">NRRL 30616</strain>
    </source>
</reference>